<dbReference type="InterPro" id="IPR009045">
    <property type="entry name" value="Zn_M74/Hedgehog-like"/>
</dbReference>
<feature type="domain" description="D-alanyl-D-alanine carboxypeptidase-like core" evidence="1">
    <location>
        <begin position="67"/>
        <end position="168"/>
    </location>
</feature>
<dbReference type="InterPro" id="IPR052179">
    <property type="entry name" value="DD-CPase-like"/>
</dbReference>
<proteinExistence type="predicted"/>
<reference evidence="2 3" key="1">
    <citation type="journal article" date="2019" name="Int. J. Syst. Evol. Microbiol.">
        <title>The Global Catalogue of Microorganisms (GCM) 10K type strain sequencing project: providing services to taxonomists for standard genome sequencing and annotation.</title>
        <authorList>
            <consortium name="The Broad Institute Genomics Platform"/>
            <consortium name="The Broad Institute Genome Sequencing Center for Infectious Disease"/>
            <person name="Wu L."/>
            <person name="Ma J."/>
        </authorList>
    </citation>
    <scope>NUCLEOTIDE SEQUENCE [LARGE SCALE GENOMIC DNA]</scope>
    <source>
        <strain evidence="2 3">JCM 15933</strain>
    </source>
</reference>
<name>A0ABN2AI37_9ACTN</name>
<accession>A0ABN2AI37</accession>
<comment type="caution">
    <text evidence="2">The sequence shown here is derived from an EMBL/GenBank/DDBJ whole genome shotgun (WGS) entry which is preliminary data.</text>
</comment>
<dbReference type="CDD" id="cd14814">
    <property type="entry name" value="Peptidase_M15"/>
    <property type="match status" value="1"/>
</dbReference>
<dbReference type="Proteomes" id="UP001501470">
    <property type="component" value="Unassembled WGS sequence"/>
</dbReference>
<dbReference type="PANTHER" id="PTHR34385:SF1">
    <property type="entry name" value="PEPTIDOGLYCAN L-ALANYL-D-GLUTAMATE ENDOPEPTIDASE CWLK"/>
    <property type="match status" value="1"/>
</dbReference>
<organism evidence="2 3">
    <name type="scientific">Dactylosporangium maewongense</name>
    <dbReference type="NCBI Taxonomy" id="634393"/>
    <lineage>
        <taxon>Bacteria</taxon>
        <taxon>Bacillati</taxon>
        <taxon>Actinomycetota</taxon>
        <taxon>Actinomycetes</taxon>
        <taxon>Micromonosporales</taxon>
        <taxon>Micromonosporaceae</taxon>
        <taxon>Dactylosporangium</taxon>
    </lineage>
</organism>
<evidence type="ECO:0000259" key="1">
    <source>
        <dbReference type="Pfam" id="PF02557"/>
    </source>
</evidence>
<dbReference type="Gene3D" id="3.30.1380.10">
    <property type="match status" value="1"/>
</dbReference>
<dbReference type="PANTHER" id="PTHR34385">
    <property type="entry name" value="D-ALANYL-D-ALANINE CARBOXYPEPTIDASE"/>
    <property type="match status" value="1"/>
</dbReference>
<sequence>MEGITGIATRMAEIRSQLAALTPPPAVQAAPESSFASALSAATSLQDRYDNGRIPVTALAEVGSTGHRLAAPAAAALESLLRAAQRDGVKIGITDSYRSYDEQVDLARRKGLYSQGGLAAKPGTSDHGWGLAVDLDLDAKAQAWMRANGGRFGFTENTPREPWHWKFTA</sequence>
<dbReference type="Pfam" id="PF02557">
    <property type="entry name" value="VanY"/>
    <property type="match status" value="1"/>
</dbReference>
<protein>
    <recommendedName>
        <fullName evidence="1">D-alanyl-D-alanine carboxypeptidase-like core domain-containing protein</fullName>
    </recommendedName>
</protein>
<dbReference type="SUPFAM" id="SSF55166">
    <property type="entry name" value="Hedgehog/DD-peptidase"/>
    <property type="match status" value="1"/>
</dbReference>
<evidence type="ECO:0000313" key="2">
    <source>
        <dbReference type="EMBL" id="GAA1519058.1"/>
    </source>
</evidence>
<dbReference type="InterPro" id="IPR003709">
    <property type="entry name" value="VanY-like_core_dom"/>
</dbReference>
<evidence type="ECO:0000313" key="3">
    <source>
        <dbReference type="Proteomes" id="UP001501470"/>
    </source>
</evidence>
<gene>
    <name evidence="2" type="ORF">GCM10009827_037870</name>
</gene>
<dbReference type="EMBL" id="BAAAQD010000007">
    <property type="protein sequence ID" value="GAA1519058.1"/>
    <property type="molecule type" value="Genomic_DNA"/>
</dbReference>
<keyword evidence="3" id="KW-1185">Reference proteome</keyword>